<protein>
    <submittedName>
        <fullName evidence="1">Uncharacterized protein</fullName>
    </submittedName>
</protein>
<evidence type="ECO:0000313" key="2">
    <source>
        <dbReference type="Proteomes" id="UP001523216"/>
    </source>
</evidence>
<accession>A0ABT0YCH0</accession>
<dbReference type="Proteomes" id="UP001523216">
    <property type="component" value="Unassembled WGS sequence"/>
</dbReference>
<organism evidence="1 2">
    <name type="scientific">Paractinoplanes hotanensis</name>
    <dbReference type="NCBI Taxonomy" id="2906497"/>
    <lineage>
        <taxon>Bacteria</taxon>
        <taxon>Bacillati</taxon>
        <taxon>Actinomycetota</taxon>
        <taxon>Actinomycetes</taxon>
        <taxon>Micromonosporales</taxon>
        <taxon>Micromonosporaceae</taxon>
        <taxon>Paractinoplanes</taxon>
    </lineage>
</organism>
<proteinExistence type="predicted"/>
<name>A0ABT0YCH0_9ACTN</name>
<evidence type="ECO:0000313" key="1">
    <source>
        <dbReference type="EMBL" id="MCM4083450.1"/>
    </source>
</evidence>
<keyword evidence="2" id="KW-1185">Reference proteome</keyword>
<gene>
    <name evidence="1" type="ORF">LXN57_38475</name>
</gene>
<sequence length="180" mass="19790">MSEDGERNTFSEGERYLNEVNDRSVFGALHGGNKVILGIRRAHFARAGDEHGIYPDRFMVLWYEGSVGLAKSFAGNTDSSAGDGRRDPGRKPAGVFLYRKEVPGSRDDRVLRRVKSLDEQESASAANGGDVMTARNALFRAGPPGRRGSAGGPALDPDLYDRFWETLGDQDDFIYVCVEE</sequence>
<dbReference type="EMBL" id="JAMQOL010000059">
    <property type="protein sequence ID" value="MCM4083450.1"/>
    <property type="molecule type" value="Genomic_DNA"/>
</dbReference>
<comment type="caution">
    <text evidence="1">The sequence shown here is derived from an EMBL/GenBank/DDBJ whole genome shotgun (WGS) entry which is preliminary data.</text>
</comment>
<dbReference type="RefSeq" id="WP_251803149.1">
    <property type="nucleotide sequence ID" value="NZ_JAMQOL010000059.1"/>
</dbReference>
<reference evidence="1 2" key="1">
    <citation type="submission" date="2022-06" db="EMBL/GenBank/DDBJ databases">
        <title>Actinoplanes abujensis sp. nov., isolated from Nigerian arid soil.</title>
        <authorList>
            <person name="Ding P."/>
        </authorList>
    </citation>
    <scope>NUCLEOTIDE SEQUENCE [LARGE SCALE GENOMIC DNA]</scope>
    <source>
        <strain evidence="2">TRM88002</strain>
    </source>
</reference>